<gene>
    <name evidence="3" type="ORF">F0L46_21435</name>
</gene>
<organism evidence="3 4">
    <name type="scientific">Salinarimonas soli</name>
    <dbReference type="NCBI Taxonomy" id="1638099"/>
    <lineage>
        <taxon>Bacteria</taxon>
        <taxon>Pseudomonadati</taxon>
        <taxon>Pseudomonadota</taxon>
        <taxon>Alphaproteobacteria</taxon>
        <taxon>Hyphomicrobiales</taxon>
        <taxon>Salinarimonadaceae</taxon>
        <taxon>Salinarimonas</taxon>
    </lineage>
</organism>
<evidence type="ECO:0000259" key="2">
    <source>
        <dbReference type="PROSITE" id="PS50994"/>
    </source>
</evidence>
<evidence type="ECO:0000313" key="3">
    <source>
        <dbReference type="EMBL" id="KAA2234912.1"/>
    </source>
</evidence>
<accession>A0A5B2V948</accession>
<dbReference type="Gene3D" id="3.30.420.10">
    <property type="entry name" value="Ribonuclease H-like superfamily/Ribonuclease H"/>
    <property type="match status" value="1"/>
</dbReference>
<dbReference type="InterPro" id="IPR015378">
    <property type="entry name" value="Transposase-like_Mu_C"/>
</dbReference>
<reference evidence="3 4" key="2">
    <citation type="submission" date="2019-09" db="EMBL/GenBank/DDBJ databases">
        <authorList>
            <person name="Jin C."/>
        </authorList>
    </citation>
    <scope>NUCLEOTIDE SEQUENCE [LARGE SCALE GENOMIC DNA]</scope>
    <source>
        <strain evidence="3 4">BN140002</strain>
    </source>
</reference>
<dbReference type="AlphaFoldDB" id="A0A5B2V948"/>
<feature type="region of interest" description="Disordered" evidence="1">
    <location>
        <begin position="697"/>
        <end position="755"/>
    </location>
</feature>
<dbReference type="Pfam" id="PF09299">
    <property type="entry name" value="Mu-transpos_C"/>
    <property type="match status" value="1"/>
</dbReference>
<dbReference type="InterPro" id="IPR001584">
    <property type="entry name" value="Integrase_cat-core"/>
</dbReference>
<dbReference type="EMBL" id="VUOA01000040">
    <property type="protein sequence ID" value="KAA2234912.1"/>
    <property type="molecule type" value="Genomic_DNA"/>
</dbReference>
<dbReference type="Proteomes" id="UP000323142">
    <property type="component" value="Unassembled WGS sequence"/>
</dbReference>
<dbReference type="RefSeq" id="WP_149821414.1">
    <property type="nucleotide sequence ID" value="NZ_VUOA01000040.1"/>
</dbReference>
<protein>
    <submittedName>
        <fullName evidence="3">Transposase</fullName>
    </submittedName>
</protein>
<evidence type="ECO:0000313" key="4">
    <source>
        <dbReference type="Proteomes" id="UP000323142"/>
    </source>
</evidence>
<dbReference type="InterPro" id="IPR036397">
    <property type="entry name" value="RNaseH_sf"/>
</dbReference>
<dbReference type="InterPro" id="IPR012337">
    <property type="entry name" value="RNaseH-like_sf"/>
</dbReference>
<keyword evidence="4" id="KW-1185">Reference proteome</keyword>
<reference evidence="3 4" key="1">
    <citation type="submission" date="2019-09" db="EMBL/GenBank/DDBJ databases">
        <title>Salinarimonas rosea gen. nov., sp. nov., a new member of the a-2 subgroup of the Proteobacteria.</title>
        <authorList>
            <person name="Liu J."/>
        </authorList>
    </citation>
    <scope>NUCLEOTIDE SEQUENCE [LARGE SCALE GENOMIC DNA]</scope>
    <source>
        <strain evidence="3 4">BN140002</strain>
    </source>
</reference>
<name>A0A5B2V948_9HYPH</name>
<dbReference type="GO" id="GO:0015074">
    <property type="term" value="P:DNA integration"/>
    <property type="evidence" value="ECO:0007669"/>
    <property type="project" value="InterPro"/>
</dbReference>
<feature type="compositionally biased region" description="Pro residues" evidence="1">
    <location>
        <begin position="723"/>
        <end position="739"/>
    </location>
</feature>
<dbReference type="PROSITE" id="PS50994">
    <property type="entry name" value="INTEGRASE"/>
    <property type="match status" value="1"/>
</dbReference>
<comment type="caution">
    <text evidence="3">The sequence shown here is derived from an EMBL/GenBank/DDBJ whole genome shotgun (WGS) entry which is preliminary data.</text>
</comment>
<proteinExistence type="predicted"/>
<evidence type="ECO:0000256" key="1">
    <source>
        <dbReference type="SAM" id="MobiDB-lite"/>
    </source>
</evidence>
<sequence length="771" mass="86754">MNAPLRPGLPGTPFPGALDFLSGTTVVETRRFDLRSGTVFKIRGRTWRFDRRIAGKLEFICLEDKEPDFHTDEEFAALCASGDAWIVAGEGSFGEFRLPARVTLSPAQEAEADRKLDYIEACLSGHVKDDPPPRSVWEFRRSAGALDPIIHRLAALNGETPVHFTTVLDWLDRWVALGDIYGKACLVGRTAFRGNRKRGIDHMGEIALERGVVRWLNPKVTKATAYAKVCRTVEAYKRQLVRGGVLTREEAARIVAPSERTFQRRCKQIDRYTRDYYRRGPAYANKTHRTYETTPIPDRPYQDVEVDHCTMDILLEDDDTGIVLGRPDVLVFRDRATGMIVGRHVGFEGPSYASFVMGLRHAMYPKDMTHLRGVTVPWPCFGRIENLWVDNALHLIKDDIERGARELKINKPRFRPRCPWTKGALERFFGYQNTGLVHMLPGSTMSHALERKDFDSEVLDRARMKRSEFEALFDVFICHVANAGLAKGLGVIRGVGDIPLRVWSEKAARHPSGPLPPPDLFIALCGEWETRTIQNNGITWEYIVYESPELIRLITHPEHKNARENGGGTLYRVCRDPNDLGRLYVENPYEPERPVIVVPASRAHARYAEGLHRHVHRVVIENAQKQVREELDFDTLMRVRDMLGEVAVAARGRPERKKVQRRLARFMEGERQRRFASRVVPGRAPDETTAAHLDPLAAAGRRKSRVAPAVATAPLAQPEEEPSPVPAVPAPPADSPAPVPLAKAMPSAFPADDDDDLASLKAANNWSSDDE</sequence>
<dbReference type="SUPFAM" id="SSF53098">
    <property type="entry name" value="Ribonuclease H-like"/>
    <property type="match status" value="1"/>
</dbReference>
<dbReference type="GO" id="GO:0003676">
    <property type="term" value="F:nucleic acid binding"/>
    <property type="evidence" value="ECO:0007669"/>
    <property type="project" value="InterPro"/>
</dbReference>
<dbReference type="OrthoDB" id="5287589at2"/>
<feature type="domain" description="Integrase catalytic" evidence="2">
    <location>
        <begin position="296"/>
        <end position="507"/>
    </location>
</feature>